<feature type="region of interest" description="Disordered" evidence="1">
    <location>
        <begin position="237"/>
        <end position="263"/>
    </location>
</feature>
<comment type="caution">
    <text evidence="2">The sequence shown here is derived from an EMBL/GenBank/DDBJ whole genome shotgun (WGS) entry which is preliminary data.</text>
</comment>
<protein>
    <recommendedName>
        <fullName evidence="3">Tip attachment protein J domain-containing protein</fullName>
    </recommendedName>
</protein>
<name>A0A0F9S100_9ZZZZ</name>
<dbReference type="EMBL" id="LAZR01000866">
    <property type="protein sequence ID" value="KKN55922.1"/>
    <property type="molecule type" value="Genomic_DNA"/>
</dbReference>
<sequence>MVTTVVRFRNPFPPHSILAEVRSTNLAYGFKLMEPATGSFQVARSEPSLDPGIMRIGAMVSIERSDRVLPFVGFVNRRVVRAGAPKINFVCTDHAGALFERARLPKDWSELSTSSGDILTQIFGDIERRAEPPLLVQLEQKGGPVVTYQPQAESFLEFLGTLADFSGWEWLLRHDPIGTQLHTSLVWKGKQGLDRRTEVIFEQTQDFKEVTLTEDAEGFLGTAVVIGGSGSVADRDAVQVSTSGRTEGSISGRQLSGGPVRPSSLSPILEGTTVIWTRQVSNQEALFAGAKKLYDLPVETREQLSPKLIESEIDMAKLGVGDIITVRLSDIDMGSSLIRVCRVLGLQLNPEAGIVDAELLVLPEESVIGA</sequence>
<reference evidence="2" key="1">
    <citation type="journal article" date="2015" name="Nature">
        <title>Complex archaea that bridge the gap between prokaryotes and eukaryotes.</title>
        <authorList>
            <person name="Spang A."/>
            <person name="Saw J.H."/>
            <person name="Jorgensen S.L."/>
            <person name="Zaremba-Niedzwiedzka K."/>
            <person name="Martijn J."/>
            <person name="Lind A.E."/>
            <person name="van Eijk R."/>
            <person name="Schleper C."/>
            <person name="Guy L."/>
            <person name="Ettema T.J."/>
        </authorList>
    </citation>
    <scope>NUCLEOTIDE SEQUENCE</scope>
</reference>
<accession>A0A0F9S100</accession>
<gene>
    <name evidence="2" type="ORF">LCGC14_0577650</name>
</gene>
<evidence type="ECO:0008006" key="3">
    <source>
        <dbReference type="Google" id="ProtNLM"/>
    </source>
</evidence>
<organism evidence="2">
    <name type="scientific">marine sediment metagenome</name>
    <dbReference type="NCBI Taxonomy" id="412755"/>
    <lineage>
        <taxon>unclassified sequences</taxon>
        <taxon>metagenomes</taxon>
        <taxon>ecological metagenomes</taxon>
    </lineage>
</organism>
<proteinExistence type="predicted"/>
<feature type="compositionally biased region" description="Polar residues" evidence="1">
    <location>
        <begin position="239"/>
        <end position="254"/>
    </location>
</feature>
<evidence type="ECO:0000256" key="1">
    <source>
        <dbReference type="SAM" id="MobiDB-lite"/>
    </source>
</evidence>
<evidence type="ECO:0000313" key="2">
    <source>
        <dbReference type="EMBL" id="KKN55922.1"/>
    </source>
</evidence>
<dbReference type="AlphaFoldDB" id="A0A0F9S100"/>